<evidence type="ECO:0000313" key="2">
    <source>
        <dbReference type="Proteomes" id="UP000546642"/>
    </source>
</evidence>
<dbReference type="Proteomes" id="UP000546642">
    <property type="component" value="Unassembled WGS sequence"/>
</dbReference>
<accession>A0A7X0D3Q2</accession>
<dbReference type="EMBL" id="JACHDS010000001">
    <property type="protein sequence ID" value="MBB6170447.1"/>
    <property type="molecule type" value="Genomic_DNA"/>
</dbReference>
<dbReference type="AlphaFoldDB" id="A0A7X0D3Q2"/>
<gene>
    <name evidence="1" type="ORF">HNR23_000507</name>
</gene>
<proteinExistence type="predicted"/>
<name>A0A7X0D3Q2_9ACTN</name>
<sequence>MAEADGLDDQHVVMQLVDDPVVTDPNPVLTAPAHELPYTRRPWVMRQGIDGFPNSDNGFPREFA</sequence>
<protein>
    <submittedName>
        <fullName evidence="1">Uncharacterized protein</fullName>
    </submittedName>
</protein>
<keyword evidence="2" id="KW-1185">Reference proteome</keyword>
<evidence type="ECO:0000313" key="1">
    <source>
        <dbReference type="EMBL" id="MBB6170447.1"/>
    </source>
</evidence>
<comment type="caution">
    <text evidence="1">The sequence shown here is derived from an EMBL/GenBank/DDBJ whole genome shotgun (WGS) entry which is preliminary data.</text>
</comment>
<reference evidence="1 2" key="1">
    <citation type="submission" date="2020-08" db="EMBL/GenBank/DDBJ databases">
        <title>Sequencing the genomes of 1000 actinobacteria strains.</title>
        <authorList>
            <person name="Klenk H.-P."/>
        </authorList>
    </citation>
    <scope>NUCLEOTIDE SEQUENCE [LARGE SCALE GENOMIC DNA]</scope>
    <source>
        <strain evidence="1 2">DSM 46659</strain>
    </source>
</reference>
<organism evidence="1 2">
    <name type="scientific">Nocardiopsis mwathae</name>
    <dbReference type="NCBI Taxonomy" id="1472723"/>
    <lineage>
        <taxon>Bacteria</taxon>
        <taxon>Bacillati</taxon>
        <taxon>Actinomycetota</taxon>
        <taxon>Actinomycetes</taxon>
        <taxon>Streptosporangiales</taxon>
        <taxon>Nocardiopsidaceae</taxon>
        <taxon>Nocardiopsis</taxon>
    </lineage>
</organism>